<gene>
    <name evidence="6" type="ORF">V7S74_00980</name>
</gene>
<feature type="domain" description="DAGKc" evidence="5">
    <location>
        <begin position="1"/>
        <end position="125"/>
    </location>
</feature>
<dbReference type="GO" id="GO:0016301">
    <property type="term" value="F:kinase activity"/>
    <property type="evidence" value="ECO:0007669"/>
    <property type="project" value="UniProtKB-KW"/>
</dbReference>
<dbReference type="EMBL" id="JBEWZG010000001">
    <property type="protein sequence ID" value="MFL0205306.1"/>
    <property type="molecule type" value="Genomic_DNA"/>
</dbReference>
<keyword evidence="1" id="KW-0808">Transferase</keyword>
<evidence type="ECO:0000256" key="2">
    <source>
        <dbReference type="ARBA" id="ARBA00022741"/>
    </source>
</evidence>
<evidence type="ECO:0000313" key="7">
    <source>
        <dbReference type="Proteomes" id="UP001623559"/>
    </source>
</evidence>
<dbReference type="InterPro" id="IPR045540">
    <property type="entry name" value="YegS/DAGK_C"/>
</dbReference>
<evidence type="ECO:0000256" key="4">
    <source>
        <dbReference type="ARBA" id="ARBA00022840"/>
    </source>
</evidence>
<proteinExistence type="predicted"/>
<dbReference type="PANTHER" id="PTHR12358">
    <property type="entry name" value="SPHINGOSINE KINASE"/>
    <property type="match status" value="1"/>
</dbReference>
<dbReference type="Pfam" id="PF00781">
    <property type="entry name" value="DAGK_cat"/>
    <property type="match status" value="1"/>
</dbReference>
<dbReference type="InterPro" id="IPR016064">
    <property type="entry name" value="NAD/diacylglycerol_kinase_sf"/>
</dbReference>
<evidence type="ECO:0000313" key="6">
    <source>
        <dbReference type="EMBL" id="MFL0205306.1"/>
    </source>
</evidence>
<dbReference type="SUPFAM" id="SSF111331">
    <property type="entry name" value="NAD kinase/diacylglycerol kinase-like"/>
    <property type="match status" value="1"/>
</dbReference>
<dbReference type="Gene3D" id="2.60.200.40">
    <property type="match status" value="1"/>
</dbReference>
<evidence type="ECO:0000256" key="3">
    <source>
        <dbReference type="ARBA" id="ARBA00022777"/>
    </source>
</evidence>
<comment type="caution">
    <text evidence="6">The sequence shown here is derived from an EMBL/GenBank/DDBJ whole genome shotgun (WGS) entry which is preliminary data.</text>
</comment>
<reference evidence="6 7" key="1">
    <citation type="submission" date="2024-07" db="EMBL/GenBank/DDBJ databases">
        <authorList>
            <person name="Pitt A."/>
            <person name="Hahn M.W."/>
        </authorList>
    </citation>
    <scope>NUCLEOTIDE SEQUENCE [LARGE SCALE GENOMIC DNA]</scope>
    <source>
        <strain evidence="6 7">2-AUSEE-184A6</strain>
    </source>
</reference>
<dbReference type="RefSeq" id="WP_406776908.1">
    <property type="nucleotide sequence ID" value="NZ_JBEWZG010000001.1"/>
</dbReference>
<dbReference type="PROSITE" id="PS50146">
    <property type="entry name" value="DAGK"/>
    <property type="match status" value="1"/>
</dbReference>
<dbReference type="Gene3D" id="3.40.50.10330">
    <property type="entry name" value="Probable inorganic polyphosphate/atp-NAD kinase, domain 1"/>
    <property type="match status" value="1"/>
</dbReference>
<accession>A0ABW8SVM3</accession>
<dbReference type="InterPro" id="IPR017438">
    <property type="entry name" value="ATP-NAD_kinase_N"/>
</dbReference>
<evidence type="ECO:0000256" key="1">
    <source>
        <dbReference type="ARBA" id="ARBA00022679"/>
    </source>
</evidence>
<dbReference type="InterPro" id="IPR050187">
    <property type="entry name" value="Lipid_Phosphate_FormReg"/>
</dbReference>
<sequence length="279" mass="30281">MIHFILNPNAGTNSTQKKAMILAKIQSIPSAKVWVSEYINHATELTKLALSENPERIIVIGGDGTINEVASAMLFTAIPLGIIPLGSGNGLARHLGIPLDFDKALIKALKGEIITIDAGKWNERPFFCTAGIGFDATVAAHFAKRGKRGFFNYLYSTFACITKYKAVEINERGLVYSFTVANANQFGNNAYISPESDLQDGHLESIEIKPGSFFSLAILGISLFTKKLHQSKLATISSLKSLTIHTKAGLPFHLDGESLVLTTDKIDIHILPASLQVIK</sequence>
<protein>
    <submittedName>
        <fullName evidence="6">Diacylglycerol kinase family protein</fullName>
    </submittedName>
</protein>
<evidence type="ECO:0000259" key="5">
    <source>
        <dbReference type="PROSITE" id="PS50146"/>
    </source>
</evidence>
<keyword evidence="2" id="KW-0547">Nucleotide-binding</keyword>
<dbReference type="InterPro" id="IPR001206">
    <property type="entry name" value="Diacylglycerol_kinase_cat_dom"/>
</dbReference>
<keyword evidence="4" id="KW-0067">ATP-binding</keyword>
<dbReference type="SMART" id="SM00046">
    <property type="entry name" value="DAGKc"/>
    <property type="match status" value="1"/>
</dbReference>
<name>A0ABW8SVM3_9BACT</name>
<dbReference type="PANTHER" id="PTHR12358:SF106">
    <property type="entry name" value="LIPID KINASE YEGS"/>
    <property type="match status" value="1"/>
</dbReference>
<keyword evidence="3 6" id="KW-0418">Kinase</keyword>
<dbReference type="Pfam" id="PF19279">
    <property type="entry name" value="YegS_C"/>
    <property type="match status" value="1"/>
</dbReference>
<organism evidence="6 7">
    <name type="scientific">Aquirufa novilacunae</name>
    <dbReference type="NCBI Taxonomy" id="3139305"/>
    <lineage>
        <taxon>Bacteria</taxon>
        <taxon>Pseudomonadati</taxon>
        <taxon>Bacteroidota</taxon>
        <taxon>Cytophagia</taxon>
        <taxon>Cytophagales</taxon>
        <taxon>Flectobacillaceae</taxon>
        <taxon>Aquirufa</taxon>
    </lineage>
</organism>
<dbReference type="Proteomes" id="UP001623559">
    <property type="component" value="Unassembled WGS sequence"/>
</dbReference>